<dbReference type="SUPFAM" id="SSF55729">
    <property type="entry name" value="Acyl-CoA N-acyltransferases (Nat)"/>
    <property type="match status" value="1"/>
</dbReference>
<dbReference type="Pfam" id="PF13480">
    <property type="entry name" value="Acetyltransf_6"/>
    <property type="match status" value="1"/>
</dbReference>
<evidence type="ECO:0000313" key="2">
    <source>
        <dbReference type="EMBL" id="AJG97796.1"/>
    </source>
</evidence>
<dbReference type="EMBL" id="CP010086">
    <property type="protein sequence ID" value="AJG97796.1"/>
    <property type="molecule type" value="Genomic_DNA"/>
</dbReference>
<gene>
    <name evidence="2" type="ORF">LF65_01182</name>
</gene>
<reference evidence="3" key="1">
    <citation type="submission" date="2014-12" db="EMBL/GenBank/DDBJ databases">
        <title>Genome sequence of Clostridium beijerinckii strain 59B.</title>
        <authorList>
            <person name="Little G.T."/>
            <person name="Minton N.P."/>
        </authorList>
    </citation>
    <scope>NUCLEOTIDE SEQUENCE [LARGE SCALE GENOMIC DNA]</scope>
    <source>
        <strain evidence="3">59B</strain>
    </source>
</reference>
<organism evidence="2 3">
    <name type="scientific">Clostridium beijerinckii</name>
    <name type="common">Clostridium MP</name>
    <dbReference type="NCBI Taxonomy" id="1520"/>
    <lineage>
        <taxon>Bacteria</taxon>
        <taxon>Bacillati</taxon>
        <taxon>Bacillota</taxon>
        <taxon>Clostridia</taxon>
        <taxon>Eubacteriales</taxon>
        <taxon>Clostridiaceae</taxon>
        <taxon>Clostridium</taxon>
    </lineage>
</organism>
<sequence length="362" mass="44395">MQVKIITKTEDFCNLENDWNKVEQEDNDATYYNTFDYNWKWWSAYKNDEDKNLFIIVFYDNKIPICIAPFMVISRKKMILSYRTVMFLGTGDYLNVLVNKNYKNINACMKEIFKILNEEQYKIDRVVLTNIKSDSAIANYILKSDKYNSNFSYLTECPRFYPDKFNCFDEYIKTRFKPSDVKYYVNRLQKDVGYKFNIINNKNDYNIFGKLVELHKFEKDYLIKYKNRHERRSLFEEDQRNLFIKTVYEDNESIITFTIEDNDKNILIYYSCYIHGSTLYFWNTAYNPKYEKYDLTKILNYEVFRYIFENKLSYNFDYGAGRYPWKFKWTSDFIFNYKLDMWNDKTKKGRFLKRLYKIKDKL</sequence>
<dbReference type="KEGG" id="cbei:LF65_01182"/>
<name>A0A0B5QHU9_CLOBE</name>
<dbReference type="InterPro" id="IPR016181">
    <property type="entry name" value="Acyl_CoA_acyltransferase"/>
</dbReference>
<dbReference type="Proteomes" id="UP000031866">
    <property type="component" value="Chromosome"/>
</dbReference>
<protein>
    <recommendedName>
        <fullName evidence="1">BioF2-like acetyltransferase domain-containing protein</fullName>
    </recommendedName>
</protein>
<feature type="domain" description="BioF2-like acetyltransferase" evidence="1">
    <location>
        <begin position="186"/>
        <end position="326"/>
    </location>
</feature>
<dbReference type="AlphaFoldDB" id="A0A0B5QHU9"/>
<accession>A0A0B5QHU9</accession>
<proteinExistence type="predicted"/>
<dbReference type="OrthoDB" id="2534164at2"/>
<dbReference type="STRING" id="1520.LF65_01182"/>
<evidence type="ECO:0000259" key="1">
    <source>
        <dbReference type="Pfam" id="PF13480"/>
    </source>
</evidence>
<dbReference type="RefSeq" id="WP_041894804.1">
    <property type="nucleotide sequence ID" value="NZ_CP010086.2"/>
</dbReference>
<evidence type="ECO:0000313" key="3">
    <source>
        <dbReference type="Proteomes" id="UP000031866"/>
    </source>
</evidence>
<dbReference type="InterPro" id="IPR038740">
    <property type="entry name" value="BioF2-like_GNAT_dom"/>
</dbReference>